<comment type="caution">
    <text evidence="5">The sequence shown here is derived from an EMBL/GenBank/DDBJ whole genome shotgun (WGS) entry which is preliminary data.</text>
</comment>
<keyword evidence="2" id="KW-0460">Magnesium</keyword>
<evidence type="ECO:0000259" key="4">
    <source>
        <dbReference type="Pfam" id="PF03936"/>
    </source>
</evidence>
<dbReference type="GO" id="GO:0016102">
    <property type="term" value="P:diterpenoid biosynthetic process"/>
    <property type="evidence" value="ECO:0007669"/>
    <property type="project" value="InterPro"/>
</dbReference>
<accession>A0A2R6PQH0</accession>
<dbReference type="InterPro" id="IPR008930">
    <property type="entry name" value="Terpenoid_cyclase/PrenylTrfase"/>
</dbReference>
<keyword evidence="1" id="KW-0479">Metal-binding</keyword>
<dbReference type="Gene3D" id="1.10.600.10">
    <property type="entry name" value="Farnesyl Diphosphate Synthase"/>
    <property type="match status" value="1"/>
</dbReference>
<dbReference type="InterPro" id="IPR005630">
    <property type="entry name" value="Terpene_synthase_metal-bd"/>
</dbReference>
<dbReference type="InterPro" id="IPR008949">
    <property type="entry name" value="Isoprenoid_synthase_dom_sf"/>
</dbReference>
<keyword evidence="6" id="KW-1185">Reference proteome</keyword>
<dbReference type="SFLD" id="SFLDG01019">
    <property type="entry name" value="Terpene_Cyclase_Like_1_C_Termi"/>
    <property type="match status" value="1"/>
</dbReference>
<organism evidence="5 6">
    <name type="scientific">Actinidia chinensis var. chinensis</name>
    <name type="common">Chinese soft-hair kiwi</name>
    <dbReference type="NCBI Taxonomy" id="1590841"/>
    <lineage>
        <taxon>Eukaryota</taxon>
        <taxon>Viridiplantae</taxon>
        <taxon>Streptophyta</taxon>
        <taxon>Embryophyta</taxon>
        <taxon>Tracheophyta</taxon>
        <taxon>Spermatophyta</taxon>
        <taxon>Magnoliopsida</taxon>
        <taxon>eudicotyledons</taxon>
        <taxon>Gunneridae</taxon>
        <taxon>Pentapetalae</taxon>
        <taxon>asterids</taxon>
        <taxon>Ericales</taxon>
        <taxon>Actinidiaceae</taxon>
        <taxon>Actinidia</taxon>
    </lineage>
</organism>
<reference evidence="6" key="2">
    <citation type="journal article" date="2018" name="BMC Genomics">
        <title>A manually annotated Actinidia chinensis var. chinensis (kiwifruit) genome highlights the challenges associated with draft genomes and gene prediction in plants.</title>
        <authorList>
            <person name="Pilkington S.M."/>
            <person name="Crowhurst R."/>
            <person name="Hilario E."/>
            <person name="Nardozza S."/>
            <person name="Fraser L."/>
            <person name="Peng Y."/>
            <person name="Gunaseelan K."/>
            <person name="Simpson R."/>
            <person name="Tahir J."/>
            <person name="Deroles S.C."/>
            <person name="Templeton K."/>
            <person name="Luo Z."/>
            <person name="Davy M."/>
            <person name="Cheng C."/>
            <person name="McNeilage M."/>
            <person name="Scaglione D."/>
            <person name="Liu Y."/>
            <person name="Zhang Q."/>
            <person name="Datson P."/>
            <person name="De Silva N."/>
            <person name="Gardiner S.E."/>
            <person name="Bassett H."/>
            <person name="Chagne D."/>
            <person name="McCallum J."/>
            <person name="Dzierzon H."/>
            <person name="Deng C."/>
            <person name="Wang Y.Y."/>
            <person name="Barron L."/>
            <person name="Manako K."/>
            <person name="Bowen J."/>
            <person name="Foster T.M."/>
            <person name="Erridge Z.A."/>
            <person name="Tiffin H."/>
            <person name="Waite C.N."/>
            <person name="Davies K.M."/>
            <person name="Grierson E.P."/>
            <person name="Laing W.A."/>
            <person name="Kirk R."/>
            <person name="Chen X."/>
            <person name="Wood M."/>
            <person name="Montefiori M."/>
            <person name="Brummell D.A."/>
            <person name="Schwinn K.E."/>
            <person name="Catanach A."/>
            <person name="Fullerton C."/>
            <person name="Li D."/>
            <person name="Meiyalaghan S."/>
            <person name="Nieuwenhuizen N."/>
            <person name="Read N."/>
            <person name="Prakash R."/>
            <person name="Hunter D."/>
            <person name="Zhang H."/>
            <person name="McKenzie M."/>
            <person name="Knabel M."/>
            <person name="Harris A."/>
            <person name="Allan A.C."/>
            <person name="Gleave A."/>
            <person name="Chen A."/>
            <person name="Janssen B.J."/>
            <person name="Plunkett B."/>
            <person name="Ampomah-Dwamena C."/>
            <person name="Voogd C."/>
            <person name="Leif D."/>
            <person name="Lafferty D."/>
            <person name="Souleyre E.J.F."/>
            <person name="Varkonyi-Gasic E."/>
            <person name="Gambi F."/>
            <person name="Hanley J."/>
            <person name="Yao J.L."/>
            <person name="Cheung J."/>
            <person name="David K.M."/>
            <person name="Warren B."/>
            <person name="Marsh K."/>
            <person name="Snowden K.C."/>
            <person name="Lin-Wang K."/>
            <person name="Brian L."/>
            <person name="Martinez-Sanchez M."/>
            <person name="Wang M."/>
            <person name="Ileperuma N."/>
            <person name="Macnee N."/>
            <person name="Campin R."/>
            <person name="McAtee P."/>
            <person name="Drummond R.S.M."/>
            <person name="Espley R.V."/>
            <person name="Ireland H.S."/>
            <person name="Wu R."/>
            <person name="Atkinson R.G."/>
            <person name="Karunairetnam S."/>
            <person name="Bulley S."/>
            <person name="Chunkath S."/>
            <person name="Hanley Z."/>
            <person name="Storey R."/>
            <person name="Thrimawithana A.H."/>
            <person name="Thomson S."/>
            <person name="David C."/>
            <person name="Testolin R."/>
            <person name="Huang H."/>
            <person name="Hellens R.P."/>
            <person name="Schaffer R.J."/>
        </authorList>
    </citation>
    <scope>NUCLEOTIDE SEQUENCE [LARGE SCALE GENOMIC DNA]</scope>
    <source>
        <strain evidence="6">cv. Red5</strain>
    </source>
</reference>
<proteinExistence type="predicted"/>
<dbReference type="PANTHER" id="PTHR31225:SF137">
    <property type="entry name" value="TERPENE SYNTHASE 11-RELATED"/>
    <property type="match status" value="1"/>
</dbReference>
<feature type="domain" description="Terpene synthase metal-binding" evidence="4">
    <location>
        <begin position="174"/>
        <end position="414"/>
    </location>
</feature>
<dbReference type="Pfam" id="PF01397">
    <property type="entry name" value="Terpene_synth"/>
    <property type="match status" value="1"/>
</dbReference>
<evidence type="ECO:0000259" key="3">
    <source>
        <dbReference type="Pfam" id="PF01397"/>
    </source>
</evidence>
<dbReference type="Pfam" id="PF03936">
    <property type="entry name" value="Terpene_synth_C"/>
    <property type="match status" value="1"/>
</dbReference>
<evidence type="ECO:0000313" key="5">
    <source>
        <dbReference type="EMBL" id="PSR95306.1"/>
    </source>
</evidence>
<dbReference type="InterPro" id="IPR044814">
    <property type="entry name" value="Terpene_cyclase_plant_C1"/>
</dbReference>
<dbReference type="InterPro" id="IPR036965">
    <property type="entry name" value="Terpene_synth_N_sf"/>
</dbReference>
<evidence type="ECO:0000256" key="1">
    <source>
        <dbReference type="ARBA" id="ARBA00022723"/>
    </source>
</evidence>
<dbReference type="AlphaFoldDB" id="A0A2R6PQH0"/>
<dbReference type="GO" id="GO:0000287">
    <property type="term" value="F:magnesium ion binding"/>
    <property type="evidence" value="ECO:0007669"/>
    <property type="project" value="InterPro"/>
</dbReference>
<dbReference type="OrthoDB" id="1936865at2759"/>
<evidence type="ECO:0000256" key="2">
    <source>
        <dbReference type="ARBA" id="ARBA00022842"/>
    </source>
</evidence>
<dbReference type="Gramene" id="PSR95306">
    <property type="protein sequence ID" value="PSR95306"/>
    <property type="gene ID" value="CEY00_Acc26061"/>
</dbReference>
<dbReference type="SFLD" id="SFLDS00005">
    <property type="entry name" value="Isoprenoid_Synthase_Type_I"/>
    <property type="match status" value="1"/>
</dbReference>
<reference evidence="5 6" key="1">
    <citation type="submission" date="2017-07" db="EMBL/GenBank/DDBJ databases">
        <title>An improved, manually edited Actinidia chinensis var. chinensis (kiwifruit) genome highlights the challenges associated with draft genomes and gene prediction in plants.</title>
        <authorList>
            <person name="Pilkington S."/>
            <person name="Crowhurst R."/>
            <person name="Hilario E."/>
            <person name="Nardozza S."/>
            <person name="Fraser L."/>
            <person name="Peng Y."/>
            <person name="Gunaseelan K."/>
            <person name="Simpson R."/>
            <person name="Tahir J."/>
            <person name="Deroles S."/>
            <person name="Templeton K."/>
            <person name="Luo Z."/>
            <person name="Davy M."/>
            <person name="Cheng C."/>
            <person name="Mcneilage M."/>
            <person name="Scaglione D."/>
            <person name="Liu Y."/>
            <person name="Zhang Q."/>
            <person name="Datson P."/>
            <person name="De Silva N."/>
            <person name="Gardiner S."/>
            <person name="Bassett H."/>
            <person name="Chagne D."/>
            <person name="Mccallum J."/>
            <person name="Dzierzon H."/>
            <person name="Deng C."/>
            <person name="Wang Y.-Y."/>
            <person name="Barron N."/>
            <person name="Manako K."/>
            <person name="Bowen J."/>
            <person name="Foster T."/>
            <person name="Erridge Z."/>
            <person name="Tiffin H."/>
            <person name="Waite C."/>
            <person name="Davies K."/>
            <person name="Grierson E."/>
            <person name="Laing W."/>
            <person name="Kirk R."/>
            <person name="Chen X."/>
            <person name="Wood M."/>
            <person name="Montefiori M."/>
            <person name="Brummell D."/>
            <person name="Schwinn K."/>
            <person name="Catanach A."/>
            <person name="Fullerton C."/>
            <person name="Li D."/>
            <person name="Meiyalaghan S."/>
            <person name="Nieuwenhuizen N."/>
            <person name="Read N."/>
            <person name="Prakash R."/>
            <person name="Hunter D."/>
            <person name="Zhang H."/>
            <person name="Mckenzie M."/>
            <person name="Knabel M."/>
            <person name="Harris A."/>
            <person name="Allan A."/>
            <person name="Chen A."/>
            <person name="Janssen B."/>
            <person name="Plunkett B."/>
            <person name="Dwamena C."/>
            <person name="Voogd C."/>
            <person name="Leif D."/>
            <person name="Lafferty D."/>
            <person name="Souleyre E."/>
            <person name="Varkonyi-Gasic E."/>
            <person name="Gambi F."/>
            <person name="Hanley J."/>
            <person name="Yao J.-L."/>
            <person name="Cheung J."/>
            <person name="David K."/>
            <person name="Warren B."/>
            <person name="Marsh K."/>
            <person name="Snowden K."/>
            <person name="Lin-Wang K."/>
            <person name="Brian L."/>
            <person name="Martinez-Sanchez M."/>
            <person name="Wang M."/>
            <person name="Ileperuma N."/>
            <person name="Macnee N."/>
            <person name="Campin R."/>
            <person name="Mcatee P."/>
            <person name="Drummond R."/>
            <person name="Espley R."/>
            <person name="Ireland H."/>
            <person name="Wu R."/>
            <person name="Atkinson R."/>
            <person name="Karunairetnam S."/>
            <person name="Bulley S."/>
            <person name="Chunkath S."/>
            <person name="Hanley Z."/>
            <person name="Storey R."/>
            <person name="Thrimawithana A."/>
            <person name="Thomson S."/>
            <person name="David C."/>
            <person name="Testolin R."/>
        </authorList>
    </citation>
    <scope>NUCLEOTIDE SEQUENCE [LARGE SCALE GENOMIC DNA]</scope>
    <source>
        <strain evidence="6">cv. Red5</strain>
        <tissue evidence="5">Young leaf</tissue>
    </source>
</reference>
<dbReference type="InParanoid" id="A0A2R6PQH0"/>
<dbReference type="CDD" id="cd00684">
    <property type="entry name" value="Terpene_cyclase_plant_C1"/>
    <property type="match status" value="1"/>
</dbReference>
<dbReference type="EMBL" id="NKQK01000023">
    <property type="protein sequence ID" value="PSR95306.1"/>
    <property type="molecule type" value="Genomic_DNA"/>
</dbReference>
<dbReference type="SUPFAM" id="SSF48576">
    <property type="entry name" value="Terpenoid synthases"/>
    <property type="match status" value="1"/>
</dbReference>
<dbReference type="InterPro" id="IPR034741">
    <property type="entry name" value="Terpene_cyclase-like_1_C"/>
</dbReference>
<dbReference type="SUPFAM" id="SSF48239">
    <property type="entry name" value="Terpenoid cyclases/Protein prenyltransferases"/>
    <property type="match status" value="1"/>
</dbReference>
<dbReference type="InterPro" id="IPR050148">
    <property type="entry name" value="Terpene_synthase-like"/>
</dbReference>
<gene>
    <name evidence="5" type="ORF">CEY00_Acc26061</name>
</gene>
<dbReference type="Proteomes" id="UP000241394">
    <property type="component" value="Chromosome LG23"/>
</dbReference>
<dbReference type="OMA" id="IAYHFND"/>
<dbReference type="InterPro" id="IPR001906">
    <property type="entry name" value="Terpene_synth_N"/>
</dbReference>
<sequence>VLPSKVDDATKMIQLHERTQLALRKASDPTSTMKLIDIIQRLGIGYHFEEDVNGLLETFSELNFKEDLFTTALGFRLLRHNGYQISPNVFQKFTDHNGKFKESLSKDINGIQVLQALELPRHFRMERLEARRFIEEYSGESDQSSCLLELAKLDYNKVQSLHQAELTEITRWWKQLGLVDKLSFGRDRPLECYLWTVGLLPEPKYSDCRIELAKTIAILLVIDDIFDTYGTLDGLVLFTDAIQRWDLSAMEQLPQYMKVCYMALFNTTNEIGYKVLKDHGWNVIPHLKRTWIDMIEAFLVEAKWCNNGYVPNLEEYLENGVTTAGSYMALVHLFFLIGQGVTEETVGMMDPYPKLFSYSGRILRLWDDLGTATDEQERGDVASSIDCFMREKNLSSEEEGRKQVKRLIGGLWKELNGKLMDPKALPLPLIKTSFHMSRTAQVIYQHGDNNKFPSVDDCVESLFFTSIRF</sequence>
<dbReference type="PANTHER" id="PTHR31225">
    <property type="entry name" value="OS04G0344100 PROTEIN-RELATED"/>
    <property type="match status" value="1"/>
</dbReference>
<feature type="domain" description="Terpene synthase N-terminal" evidence="3">
    <location>
        <begin position="15"/>
        <end position="111"/>
    </location>
</feature>
<dbReference type="GO" id="GO:0010333">
    <property type="term" value="F:terpene synthase activity"/>
    <property type="evidence" value="ECO:0007669"/>
    <property type="project" value="InterPro"/>
</dbReference>
<feature type="non-terminal residue" evidence="5">
    <location>
        <position position="1"/>
    </location>
</feature>
<evidence type="ECO:0000313" key="6">
    <source>
        <dbReference type="Proteomes" id="UP000241394"/>
    </source>
</evidence>
<name>A0A2R6PQH0_ACTCC</name>
<dbReference type="Gene3D" id="1.50.10.130">
    <property type="entry name" value="Terpene synthase, N-terminal domain"/>
    <property type="match status" value="2"/>
</dbReference>
<dbReference type="FunFam" id="1.10.600.10:FF:000007">
    <property type="entry name" value="Isoprene synthase, chloroplastic"/>
    <property type="match status" value="1"/>
</dbReference>
<protein>
    <submittedName>
        <fullName evidence="5">Terpene synthase</fullName>
    </submittedName>
</protein>